<evidence type="ECO:0000313" key="3">
    <source>
        <dbReference type="Proteomes" id="UP000321822"/>
    </source>
</evidence>
<feature type="domain" description="MrfA-like Zn-binding" evidence="1">
    <location>
        <begin position="481"/>
        <end position="578"/>
    </location>
</feature>
<organism evidence="2 3">
    <name type="scientific">Colwellia demingiae</name>
    <dbReference type="NCBI Taxonomy" id="89401"/>
    <lineage>
        <taxon>Bacteria</taxon>
        <taxon>Pseudomonadati</taxon>
        <taxon>Pseudomonadota</taxon>
        <taxon>Gammaproteobacteria</taxon>
        <taxon>Alteromonadales</taxon>
        <taxon>Colwelliaceae</taxon>
        <taxon>Colwellia</taxon>
    </lineage>
</organism>
<dbReference type="InterPro" id="IPR018973">
    <property type="entry name" value="MZB"/>
</dbReference>
<dbReference type="Pfam" id="PF09369">
    <property type="entry name" value="MZB"/>
    <property type="match status" value="1"/>
</dbReference>
<dbReference type="RefSeq" id="WP_146786354.1">
    <property type="nucleotide sequence ID" value="NZ_VOLT01000004.1"/>
</dbReference>
<protein>
    <submittedName>
        <fullName evidence="2">DUF1998 domain-containing protein</fullName>
    </submittedName>
</protein>
<evidence type="ECO:0000313" key="2">
    <source>
        <dbReference type="EMBL" id="TWX68534.1"/>
    </source>
</evidence>
<proteinExistence type="predicted"/>
<dbReference type="Proteomes" id="UP000321822">
    <property type="component" value="Unassembled WGS sequence"/>
</dbReference>
<dbReference type="EMBL" id="VOLT01000004">
    <property type="protein sequence ID" value="TWX68534.1"/>
    <property type="molecule type" value="Genomic_DNA"/>
</dbReference>
<name>A0A5C6QHW2_9GAMM</name>
<keyword evidence="3" id="KW-1185">Reference proteome</keyword>
<reference evidence="2 3" key="1">
    <citation type="submission" date="2019-07" db="EMBL/GenBank/DDBJ databases">
        <title>Genomes of sea-ice associated Colwellia species.</title>
        <authorList>
            <person name="Bowman J.P."/>
        </authorList>
    </citation>
    <scope>NUCLEOTIDE SEQUENCE [LARGE SCALE GENOMIC DNA]</scope>
    <source>
        <strain evidence="2 3">ACAM 459</strain>
    </source>
</reference>
<evidence type="ECO:0000259" key="1">
    <source>
        <dbReference type="Pfam" id="PF09369"/>
    </source>
</evidence>
<dbReference type="InterPro" id="IPR047721">
    <property type="entry name" value="DrmB"/>
</dbReference>
<comment type="caution">
    <text evidence="2">The sequence shown here is derived from an EMBL/GenBank/DDBJ whole genome shotgun (WGS) entry which is preliminary data.</text>
</comment>
<gene>
    <name evidence="2" type="ORF">ESZ36_08550</name>
</gene>
<dbReference type="NCBIfam" id="NF038324">
    <property type="entry name" value="DrmB_fam"/>
    <property type="match status" value="1"/>
</dbReference>
<dbReference type="OrthoDB" id="9134227at2"/>
<dbReference type="AlphaFoldDB" id="A0A5C6QHW2"/>
<accession>A0A5C6QHW2</accession>
<sequence>MHKQKCTPVRFSHLMSYSGVGSIARDKDDFLVTVVDTRYWTDEHGCIAAENIPYVERVKLALGLSQDLRKPPEAKELENGKIEGTYIPTVLFPSFFRCKKCRMLHQNLWNKTDQKSVENVKCEHCNSRLEQLSWCASSTKGELAEVPWHYICHQESNFKCEVDYSNSYLKLTNVANGKLQIECTRCLSTNSDVRKSKLSRLNTVQPWIYEQGEQLTPQDISILEVNDPRIYSPSSMNALVIPPESRVDKSTVINRLFNNSKFRHAFDNARTSLKKKRVLKQASTKYRCSVEDISAAMSQIEDGYPFLTHIESGDLYKDEYDAFLTVMDDVSDEEDFVTEHKTKDWKVLGETLTGELLAINSLIDNLIIVKRLREIQVFKGFSRLPNQRENAKAANGSENETDEQVLTAPDIVGESDWLPAIELFGEGLFFTLNENLLSKWESIPSVRKRANEIEHRYENADIIFNFDLTVTPRFLLLHTISHLLIRELESVAGYPAASLKERIYHSKDNKMAGILIYTAVPDIAGTLGGIVENGEPREFLKLLSGTFKHAQWCSHDPVCTEHLGQGPSWLNRAACHACALLPETSCEFGNVFLDRVFIKGNDVLDIPNIISFINEVSDE</sequence>